<sequence>MTVGQCCGGDSHVSSIGTNTGASMLIQRHLPPASHCCCVSIYVNNNIQGVTNSVLLGSKVSMGDAGVRLSLRESTQSSKDDDGLRVEMKKLVVMTRMLLLILSSGLLLGLIFLLWKHKL</sequence>
<feature type="transmembrane region" description="Helical" evidence="1">
    <location>
        <begin position="97"/>
        <end position="115"/>
    </location>
</feature>
<keyword evidence="1" id="KW-0472">Membrane</keyword>
<proteinExistence type="predicted"/>
<dbReference type="AlphaFoldDB" id="A0AAQ3KBM4"/>
<evidence type="ECO:0000256" key="1">
    <source>
        <dbReference type="SAM" id="Phobius"/>
    </source>
</evidence>
<keyword evidence="1" id="KW-0812">Transmembrane</keyword>
<evidence type="ECO:0000313" key="2">
    <source>
        <dbReference type="EMBL" id="WOL05793.1"/>
    </source>
</evidence>
<protein>
    <submittedName>
        <fullName evidence="2">Uncharacterized protein</fullName>
    </submittedName>
</protein>
<keyword evidence="3" id="KW-1185">Reference proteome</keyword>
<keyword evidence="1" id="KW-1133">Transmembrane helix</keyword>
<dbReference type="Proteomes" id="UP001327560">
    <property type="component" value="Chromosome 4"/>
</dbReference>
<evidence type="ECO:0000313" key="3">
    <source>
        <dbReference type="Proteomes" id="UP001327560"/>
    </source>
</evidence>
<organism evidence="2 3">
    <name type="scientific">Canna indica</name>
    <name type="common">Indian-shot</name>
    <dbReference type="NCBI Taxonomy" id="4628"/>
    <lineage>
        <taxon>Eukaryota</taxon>
        <taxon>Viridiplantae</taxon>
        <taxon>Streptophyta</taxon>
        <taxon>Embryophyta</taxon>
        <taxon>Tracheophyta</taxon>
        <taxon>Spermatophyta</taxon>
        <taxon>Magnoliopsida</taxon>
        <taxon>Liliopsida</taxon>
        <taxon>Zingiberales</taxon>
        <taxon>Cannaceae</taxon>
        <taxon>Canna</taxon>
    </lineage>
</organism>
<reference evidence="2 3" key="1">
    <citation type="submission" date="2023-10" db="EMBL/GenBank/DDBJ databases">
        <title>Chromosome-scale genome assembly provides insights into flower coloration mechanisms of Canna indica.</title>
        <authorList>
            <person name="Li C."/>
        </authorList>
    </citation>
    <scope>NUCLEOTIDE SEQUENCE [LARGE SCALE GENOMIC DNA]</scope>
    <source>
        <tissue evidence="2">Flower</tissue>
    </source>
</reference>
<gene>
    <name evidence="2" type="ORF">Cni_G14524</name>
</gene>
<dbReference type="EMBL" id="CP136893">
    <property type="protein sequence ID" value="WOL05793.1"/>
    <property type="molecule type" value="Genomic_DNA"/>
</dbReference>
<name>A0AAQ3KBM4_9LILI</name>
<accession>A0AAQ3KBM4</accession>